<dbReference type="GO" id="GO:1990961">
    <property type="term" value="P:xenobiotic detoxification by transmembrane export across the plasma membrane"/>
    <property type="evidence" value="ECO:0007669"/>
    <property type="project" value="TreeGrafter"/>
</dbReference>
<name>A0A179G085_METCM</name>
<dbReference type="EMBL" id="LSBJ02000002">
    <property type="protein sequence ID" value="OAQ71316.1"/>
    <property type="molecule type" value="Genomic_DNA"/>
</dbReference>
<feature type="transmembrane region" description="Helical" evidence="6">
    <location>
        <begin position="185"/>
        <end position="208"/>
    </location>
</feature>
<dbReference type="InterPro" id="IPR011701">
    <property type="entry name" value="MFS"/>
</dbReference>
<feature type="transmembrane region" description="Helical" evidence="6">
    <location>
        <begin position="494"/>
        <end position="519"/>
    </location>
</feature>
<dbReference type="PROSITE" id="PS50042">
    <property type="entry name" value="CNMP_BINDING_3"/>
    <property type="match status" value="1"/>
</dbReference>
<dbReference type="STRING" id="1380566.A0A179G085"/>
<keyword evidence="10" id="KW-1185">Reference proteome</keyword>
<feature type="transmembrane region" description="Helical" evidence="6">
    <location>
        <begin position="526"/>
        <end position="549"/>
    </location>
</feature>
<evidence type="ECO:0000259" key="7">
    <source>
        <dbReference type="PROSITE" id="PS50042"/>
    </source>
</evidence>
<keyword evidence="2 6" id="KW-0812">Transmembrane</keyword>
<organism evidence="9 10">
    <name type="scientific">Pochonia chlamydosporia 170</name>
    <dbReference type="NCBI Taxonomy" id="1380566"/>
    <lineage>
        <taxon>Eukaryota</taxon>
        <taxon>Fungi</taxon>
        <taxon>Dikarya</taxon>
        <taxon>Ascomycota</taxon>
        <taxon>Pezizomycotina</taxon>
        <taxon>Sordariomycetes</taxon>
        <taxon>Hypocreomycetidae</taxon>
        <taxon>Hypocreales</taxon>
        <taxon>Clavicipitaceae</taxon>
        <taxon>Pochonia</taxon>
    </lineage>
</organism>
<dbReference type="OrthoDB" id="3357846at2759"/>
<feature type="transmembrane region" description="Helical" evidence="6">
    <location>
        <begin position="467"/>
        <end position="488"/>
    </location>
</feature>
<evidence type="ECO:0000256" key="5">
    <source>
        <dbReference type="SAM" id="MobiDB-lite"/>
    </source>
</evidence>
<evidence type="ECO:0000259" key="8">
    <source>
        <dbReference type="PROSITE" id="PS50850"/>
    </source>
</evidence>
<accession>A0A179G085</accession>
<dbReference type="Pfam" id="PF07690">
    <property type="entry name" value="MFS_1"/>
    <property type="match status" value="1"/>
</dbReference>
<reference evidence="9 10" key="1">
    <citation type="journal article" date="2016" name="PLoS Pathog.">
        <title>Biosynthesis of antibiotic leucinostatins in bio-control fungus Purpureocillium lilacinum and their inhibition on phytophthora revealed by genome mining.</title>
        <authorList>
            <person name="Wang G."/>
            <person name="Liu Z."/>
            <person name="Lin R."/>
            <person name="Li E."/>
            <person name="Mao Z."/>
            <person name="Ling J."/>
            <person name="Yang Y."/>
            <person name="Yin W.B."/>
            <person name="Xie B."/>
        </authorList>
    </citation>
    <scope>NUCLEOTIDE SEQUENCE [LARGE SCALE GENOMIC DNA]</scope>
    <source>
        <strain evidence="9">170</strain>
    </source>
</reference>
<feature type="transmembrane region" description="Helical" evidence="6">
    <location>
        <begin position="152"/>
        <end position="173"/>
    </location>
</feature>
<proteinExistence type="predicted"/>
<evidence type="ECO:0000313" key="10">
    <source>
        <dbReference type="Proteomes" id="UP000078397"/>
    </source>
</evidence>
<feature type="transmembrane region" description="Helical" evidence="6">
    <location>
        <begin position="220"/>
        <end position="237"/>
    </location>
</feature>
<dbReference type="GeneID" id="28847108"/>
<sequence length="595" mass="65922">MLDLIREAPIGQAIRLLSRRRLLQYPEEKADFQIPEQYTSLLDRGEKDVGNQSSSSNGVLTTPSETENTNASGILTHDGDDIESLGRTRTLTSTRSAPFTNERLQAERVMELQKTKSIAIAPQTTTDGIILVDWYTSDDPANPQNWSTFKKYFVVFVLCFYTFTVYCAGPIYATAEEGIQKEFGVSPVASTLGLSLYVLAYGIGDLLFSPLSEIPSIGRNPIYYLTFIVFWVLSFPAPVADSFGGLLALRFWLGFFGSPALANGGATVGDMFSLIYIPFGLSWWVFSAWAGPSLGGLLGGFAAQAKGWRWPLWEIVWMASLGLVLLLAFMPETSSATILLRRARRLRALTGNPRLQSQSEIDQRHMTATQILSSALVRPVEIMLKDPSIFFVNLYTGYFYGVFYTFFEVFPLVFPVFYGFNLGQTGLTFLSCLVGVIIGLAAYFAYLQFYMVPDNIKNGFREQEHRLVPAIIGSFLLPIGLFIFAWTARSSIHWIVPLIGVAIFCVGHFWTMQSLFIYIPFSYPQYAASLFAGNSIWRSGIAGGAVVFARPLFINLGVDRGVTLLAGLSVGGIFGTIAIYVFGKKLRARSKFAQS</sequence>
<dbReference type="PROSITE" id="PS50850">
    <property type="entry name" value="MFS"/>
    <property type="match status" value="1"/>
</dbReference>
<dbReference type="KEGG" id="pchm:VFPPC_03634"/>
<comment type="subcellular location">
    <subcellularLocation>
        <location evidence="1">Membrane</location>
        <topology evidence="1">Multi-pass membrane protein</topology>
    </subcellularLocation>
</comment>
<feature type="transmembrane region" description="Helical" evidence="6">
    <location>
        <begin position="274"/>
        <end position="295"/>
    </location>
</feature>
<dbReference type="InterPro" id="IPR020846">
    <property type="entry name" value="MFS_dom"/>
</dbReference>
<evidence type="ECO:0000256" key="2">
    <source>
        <dbReference type="ARBA" id="ARBA00022692"/>
    </source>
</evidence>
<dbReference type="InterPro" id="IPR036259">
    <property type="entry name" value="MFS_trans_sf"/>
</dbReference>
<dbReference type="Gene3D" id="1.20.1250.20">
    <property type="entry name" value="MFS general substrate transporter like domains"/>
    <property type="match status" value="1"/>
</dbReference>
<keyword evidence="3 6" id="KW-1133">Transmembrane helix</keyword>
<dbReference type="AlphaFoldDB" id="A0A179G085"/>
<evidence type="ECO:0000256" key="3">
    <source>
        <dbReference type="ARBA" id="ARBA00022989"/>
    </source>
</evidence>
<keyword evidence="4 6" id="KW-0472">Membrane</keyword>
<dbReference type="CDD" id="cd17323">
    <property type="entry name" value="MFS_Tpo1_MDR_like"/>
    <property type="match status" value="1"/>
</dbReference>
<comment type="caution">
    <text evidence="9">The sequence shown here is derived from an EMBL/GenBank/DDBJ whole genome shotgun (WGS) entry which is preliminary data.</text>
</comment>
<feature type="domain" description="Cyclic nucleotide-binding" evidence="7">
    <location>
        <begin position="532"/>
        <end position="595"/>
    </location>
</feature>
<feature type="transmembrane region" description="Helical" evidence="6">
    <location>
        <begin position="427"/>
        <end position="446"/>
    </location>
</feature>
<evidence type="ECO:0000256" key="6">
    <source>
        <dbReference type="SAM" id="Phobius"/>
    </source>
</evidence>
<dbReference type="PANTHER" id="PTHR23502">
    <property type="entry name" value="MAJOR FACILITATOR SUPERFAMILY"/>
    <property type="match status" value="1"/>
</dbReference>
<feature type="transmembrane region" description="Helical" evidence="6">
    <location>
        <begin position="561"/>
        <end position="582"/>
    </location>
</feature>
<feature type="transmembrane region" description="Helical" evidence="6">
    <location>
        <begin position="315"/>
        <end position="340"/>
    </location>
</feature>
<evidence type="ECO:0000256" key="4">
    <source>
        <dbReference type="ARBA" id="ARBA00023136"/>
    </source>
</evidence>
<evidence type="ECO:0000256" key="1">
    <source>
        <dbReference type="ARBA" id="ARBA00004141"/>
    </source>
</evidence>
<dbReference type="RefSeq" id="XP_018147853.1">
    <property type="nucleotide sequence ID" value="XM_018283114.1"/>
</dbReference>
<feature type="compositionally biased region" description="Polar residues" evidence="5">
    <location>
        <begin position="50"/>
        <end position="73"/>
    </location>
</feature>
<evidence type="ECO:0000313" key="9">
    <source>
        <dbReference type="EMBL" id="OAQ71316.1"/>
    </source>
</evidence>
<feature type="transmembrane region" description="Helical" evidence="6">
    <location>
        <begin position="388"/>
        <end position="407"/>
    </location>
</feature>
<dbReference type="GO" id="GO:0015244">
    <property type="term" value="F:fluconazole transmembrane transporter activity"/>
    <property type="evidence" value="ECO:0007669"/>
    <property type="project" value="TreeGrafter"/>
</dbReference>
<dbReference type="Proteomes" id="UP000078397">
    <property type="component" value="Unassembled WGS sequence"/>
</dbReference>
<feature type="domain" description="Major facilitator superfamily (MFS) profile" evidence="8">
    <location>
        <begin position="148"/>
        <end position="587"/>
    </location>
</feature>
<dbReference type="SUPFAM" id="SSF103473">
    <property type="entry name" value="MFS general substrate transporter"/>
    <property type="match status" value="1"/>
</dbReference>
<dbReference type="GO" id="GO:0005886">
    <property type="term" value="C:plasma membrane"/>
    <property type="evidence" value="ECO:0007669"/>
    <property type="project" value="TreeGrafter"/>
</dbReference>
<dbReference type="PANTHER" id="PTHR23502:SF23">
    <property type="entry name" value="FLUCONAZOLE RESISTANCE PROTEIN 1"/>
    <property type="match status" value="1"/>
</dbReference>
<dbReference type="InterPro" id="IPR000595">
    <property type="entry name" value="cNMP-bd_dom"/>
</dbReference>
<protein>
    <submittedName>
        <fullName evidence="9">Cycloheximide resistance protein</fullName>
    </submittedName>
</protein>
<gene>
    <name evidence="9" type="ORF">VFPPC_03634</name>
</gene>
<feature type="region of interest" description="Disordered" evidence="5">
    <location>
        <begin position="46"/>
        <end position="82"/>
    </location>
</feature>